<protein>
    <submittedName>
        <fullName evidence="2">Integrase: Phage-related integrase</fullName>
    </submittedName>
</protein>
<dbReference type="RefSeq" id="WP_162670180.1">
    <property type="nucleotide sequence ID" value="NZ_LR593886.1"/>
</dbReference>
<organism evidence="2 3">
    <name type="scientific">Gemmata massiliana</name>
    <dbReference type="NCBI Taxonomy" id="1210884"/>
    <lineage>
        <taxon>Bacteria</taxon>
        <taxon>Pseudomonadati</taxon>
        <taxon>Planctomycetota</taxon>
        <taxon>Planctomycetia</taxon>
        <taxon>Gemmatales</taxon>
        <taxon>Gemmataceae</taxon>
        <taxon>Gemmata</taxon>
    </lineage>
</organism>
<dbReference type="SUPFAM" id="SSF56349">
    <property type="entry name" value="DNA breaking-rejoining enzymes"/>
    <property type="match status" value="1"/>
</dbReference>
<dbReference type="Proteomes" id="UP000464178">
    <property type="component" value="Chromosome"/>
</dbReference>
<keyword evidence="1" id="KW-0233">DNA recombination</keyword>
<keyword evidence="3" id="KW-1185">Reference proteome</keyword>
<dbReference type="EMBL" id="LR593886">
    <property type="protein sequence ID" value="VTR95814.1"/>
    <property type="molecule type" value="Genomic_DNA"/>
</dbReference>
<dbReference type="InterPro" id="IPR013762">
    <property type="entry name" value="Integrase-like_cat_sf"/>
</dbReference>
<dbReference type="GO" id="GO:0006310">
    <property type="term" value="P:DNA recombination"/>
    <property type="evidence" value="ECO:0007669"/>
    <property type="project" value="UniProtKB-KW"/>
</dbReference>
<evidence type="ECO:0000256" key="1">
    <source>
        <dbReference type="ARBA" id="ARBA00023172"/>
    </source>
</evidence>
<evidence type="ECO:0000313" key="3">
    <source>
        <dbReference type="Proteomes" id="UP000464178"/>
    </source>
</evidence>
<gene>
    <name evidence="2" type="ORF">SOIL9_19000</name>
</gene>
<name>A0A6P2D6Q0_9BACT</name>
<proteinExistence type="predicted"/>
<dbReference type="AlphaFoldDB" id="A0A6P2D6Q0"/>
<dbReference type="Gene3D" id="1.10.443.10">
    <property type="entry name" value="Intergrase catalytic core"/>
    <property type="match status" value="1"/>
</dbReference>
<reference evidence="2 3" key="1">
    <citation type="submission" date="2019-05" db="EMBL/GenBank/DDBJ databases">
        <authorList>
            <consortium name="Science for Life Laboratories"/>
        </authorList>
    </citation>
    <scope>NUCLEOTIDE SEQUENCE [LARGE SCALE GENOMIC DNA]</scope>
    <source>
        <strain evidence="2">Soil9</strain>
    </source>
</reference>
<dbReference type="GO" id="GO:0015074">
    <property type="term" value="P:DNA integration"/>
    <property type="evidence" value="ECO:0007669"/>
    <property type="project" value="InterPro"/>
</dbReference>
<dbReference type="KEGG" id="gms:SOIL9_19000"/>
<sequence length="164" mass="19500">MDRARPPTVTHIEGRHYNKEQSRWGCEDLYSGRSAQVKYVRHVRFLNDEAREMVERFNAKYPEGPIFRNAYGERWKPNAPQIYLTNLRVKFKHSKGLKWPKGVVVYGLRHAFATSFLRKFPNEIEYLRVLLGHKNYKMIFSHYGHLIDEHASAFKRLEGFNPFT</sequence>
<evidence type="ECO:0000313" key="2">
    <source>
        <dbReference type="EMBL" id="VTR95814.1"/>
    </source>
</evidence>
<dbReference type="GO" id="GO:0003677">
    <property type="term" value="F:DNA binding"/>
    <property type="evidence" value="ECO:0007669"/>
    <property type="project" value="InterPro"/>
</dbReference>
<accession>A0A6P2D6Q0</accession>
<dbReference type="InterPro" id="IPR011010">
    <property type="entry name" value="DNA_brk_join_enz"/>
</dbReference>